<dbReference type="SUPFAM" id="SSF56219">
    <property type="entry name" value="DNase I-like"/>
    <property type="match status" value="1"/>
</dbReference>
<dbReference type="Gene3D" id="3.60.10.10">
    <property type="entry name" value="Endonuclease/exonuclease/phosphatase"/>
    <property type="match status" value="1"/>
</dbReference>
<dbReference type="Pfam" id="PF03372">
    <property type="entry name" value="Exo_endo_phos"/>
    <property type="match status" value="1"/>
</dbReference>
<dbReference type="EMBL" id="MFZI01000076">
    <property type="protein sequence ID" value="OGK18064.1"/>
    <property type="molecule type" value="Genomic_DNA"/>
</dbReference>
<dbReference type="GO" id="GO:0003824">
    <property type="term" value="F:catalytic activity"/>
    <property type="evidence" value="ECO:0007669"/>
    <property type="project" value="InterPro"/>
</dbReference>
<proteinExistence type="predicted"/>
<dbReference type="InterPro" id="IPR005135">
    <property type="entry name" value="Endo/exonuclease/phosphatase"/>
</dbReference>
<evidence type="ECO:0000259" key="1">
    <source>
        <dbReference type="Pfam" id="PF03372"/>
    </source>
</evidence>
<organism evidence="2 3">
    <name type="scientific">Candidatus Roizmanbacteria bacterium RIFCSPHIGHO2_01_FULL_39_8</name>
    <dbReference type="NCBI Taxonomy" id="1802033"/>
    <lineage>
        <taxon>Bacteria</taxon>
        <taxon>Candidatus Roizmaniibacteriota</taxon>
    </lineage>
</organism>
<name>A0A1F7GGZ7_9BACT</name>
<dbReference type="InterPro" id="IPR036691">
    <property type="entry name" value="Endo/exonu/phosph_ase_sf"/>
</dbReference>
<feature type="domain" description="Endonuclease/exonuclease/phosphatase" evidence="1">
    <location>
        <begin position="17"/>
        <end position="246"/>
    </location>
</feature>
<evidence type="ECO:0000313" key="3">
    <source>
        <dbReference type="Proteomes" id="UP000177026"/>
    </source>
</evidence>
<comment type="caution">
    <text evidence="2">The sequence shown here is derived from an EMBL/GenBank/DDBJ whole genome shotgun (WGS) entry which is preliminary data.</text>
</comment>
<reference evidence="2 3" key="1">
    <citation type="journal article" date="2016" name="Nat. Commun.">
        <title>Thousands of microbial genomes shed light on interconnected biogeochemical processes in an aquifer system.</title>
        <authorList>
            <person name="Anantharaman K."/>
            <person name="Brown C.T."/>
            <person name="Hug L.A."/>
            <person name="Sharon I."/>
            <person name="Castelle C.J."/>
            <person name="Probst A.J."/>
            <person name="Thomas B.C."/>
            <person name="Singh A."/>
            <person name="Wilkins M.J."/>
            <person name="Karaoz U."/>
            <person name="Brodie E.L."/>
            <person name="Williams K.H."/>
            <person name="Hubbard S.S."/>
            <person name="Banfield J.F."/>
        </authorList>
    </citation>
    <scope>NUCLEOTIDE SEQUENCE [LARGE SCALE GENOMIC DNA]</scope>
</reference>
<protein>
    <recommendedName>
        <fullName evidence="1">Endonuclease/exonuclease/phosphatase domain-containing protein</fullName>
    </recommendedName>
</protein>
<accession>A0A1F7GGZ7</accession>
<dbReference type="Proteomes" id="UP000177026">
    <property type="component" value="Unassembled WGS sequence"/>
</dbReference>
<gene>
    <name evidence="2" type="ORF">A2866_02955</name>
</gene>
<evidence type="ECO:0000313" key="2">
    <source>
        <dbReference type="EMBL" id="OGK18064.1"/>
    </source>
</evidence>
<dbReference type="AlphaFoldDB" id="A0A1F7GGZ7"/>
<sequence length="255" mass="29661">MKLISLNTWGGKLLEPLTVFFQKYKKEVDFFCLQEIYDSAEKKVIGGDMKSNLFAIIGTILEHHHGFFTPTTIGYDMTGSKHPRLQFGQATFYKKNIQIKDSGDFFVYRDKLDLISNNNRTAAKKLQYVIFNQNNSDFLINNLHGLWYPPTKFDSPERIEQSNKIYSFLHNFRGKKVICGDFNLLPDTESFKIIEKGMKNLVKDFNIPTTRNSYYQSHEKFADYILVSPDIKTHQFKVLPDIVSDHQPLFLEFGS</sequence>